<dbReference type="RefSeq" id="XP_017334841.2">
    <property type="nucleotide sequence ID" value="XM_017479352.3"/>
</dbReference>
<dbReference type="Gene3D" id="3.40.50.300">
    <property type="entry name" value="P-loop containing nucleotide triphosphate hydrolases"/>
    <property type="match status" value="2"/>
</dbReference>
<keyword evidence="6" id="KW-1185">Reference proteome</keyword>
<dbReference type="KEGG" id="ipu:108271648"/>
<dbReference type="CDD" id="cd01852">
    <property type="entry name" value="AIG1"/>
    <property type="match status" value="1"/>
</dbReference>
<organism evidence="6 7">
    <name type="scientific">Ictalurus punctatus</name>
    <name type="common">Channel catfish</name>
    <name type="synonym">Silurus punctatus</name>
    <dbReference type="NCBI Taxonomy" id="7998"/>
    <lineage>
        <taxon>Eukaryota</taxon>
        <taxon>Metazoa</taxon>
        <taxon>Chordata</taxon>
        <taxon>Craniata</taxon>
        <taxon>Vertebrata</taxon>
        <taxon>Euteleostomi</taxon>
        <taxon>Actinopterygii</taxon>
        <taxon>Neopterygii</taxon>
        <taxon>Teleostei</taxon>
        <taxon>Ostariophysi</taxon>
        <taxon>Siluriformes</taxon>
        <taxon>Ictaluridae</taxon>
        <taxon>Ictalurus</taxon>
    </lineage>
</organism>
<dbReference type="FunFam" id="3.40.50.300:FF:000366">
    <property type="entry name" value="GTPase, IMAP family member 2"/>
    <property type="match status" value="1"/>
</dbReference>
<gene>
    <name evidence="7" type="primary">LOC108271648</name>
</gene>
<protein>
    <submittedName>
        <fullName evidence="7">GTPase IMAP family member 8 isoform X1</fullName>
    </submittedName>
</protein>
<dbReference type="AlphaFoldDB" id="A0A2D0RXD3"/>
<evidence type="ECO:0000313" key="6">
    <source>
        <dbReference type="Proteomes" id="UP000221080"/>
    </source>
</evidence>
<dbReference type="InterPro" id="IPR045058">
    <property type="entry name" value="GIMA/IAN/Toc"/>
</dbReference>
<feature type="domain" description="AIG1-type G" evidence="5">
    <location>
        <begin position="243"/>
        <end position="443"/>
    </location>
</feature>
<evidence type="ECO:0000313" key="7">
    <source>
        <dbReference type="RefSeq" id="XP_017334841.2"/>
    </source>
</evidence>
<evidence type="ECO:0000259" key="5">
    <source>
        <dbReference type="PROSITE" id="PS51720"/>
    </source>
</evidence>
<dbReference type="PANTHER" id="PTHR10903">
    <property type="entry name" value="GTPASE, IMAP FAMILY MEMBER-RELATED"/>
    <property type="match status" value="1"/>
</dbReference>
<feature type="compositionally biased region" description="Basic and acidic residues" evidence="4">
    <location>
        <begin position="495"/>
        <end position="508"/>
    </location>
</feature>
<dbReference type="Pfam" id="PF04548">
    <property type="entry name" value="AIG1"/>
    <property type="match status" value="2"/>
</dbReference>
<dbReference type="InterPro" id="IPR006703">
    <property type="entry name" value="G_AIG1"/>
</dbReference>
<dbReference type="InterPro" id="IPR027417">
    <property type="entry name" value="P-loop_NTPase"/>
</dbReference>
<dbReference type="GO" id="GO:0005525">
    <property type="term" value="F:GTP binding"/>
    <property type="evidence" value="ECO:0007669"/>
    <property type="project" value="UniProtKB-KW"/>
</dbReference>
<dbReference type="PANTHER" id="PTHR10903:SF170">
    <property type="entry name" value="GTPASE IMAP FAMILY MEMBER 7"/>
    <property type="match status" value="1"/>
</dbReference>
<reference evidence="7" key="2">
    <citation type="submission" date="2025-08" db="UniProtKB">
        <authorList>
            <consortium name="RefSeq"/>
        </authorList>
    </citation>
    <scope>IDENTIFICATION</scope>
    <source>
        <tissue evidence="7">Blood</tissue>
    </source>
</reference>
<dbReference type="Proteomes" id="UP000221080">
    <property type="component" value="Chromosome 11"/>
</dbReference>
<accession>A0A2D0RXD3</accession>
<proteinExistence type="inferred from homology"/>
<evidence type="ECO:0000256" key="3">
    <source>
        <dbReference type="ARBA" id="ARBA00023134"/>
    </source>
</evidence>
<sequence length="623" mass="72030">MASNKDPPLHRRNNSMTLPLNYPPEHRRSNSMGQPLNLPVLNLVLCGSNEELKASISDLILDQRNVETGLVCGRVLRLAVMPALHNIYLSDEEVMNEILHCISVDNPVHAFLFIIPVGPLTDDNKREIEKIQRTFSSRVCDHSIVLFTNKNLNEDAAVNIVKQSSEMEEHLRLFGDRYMILEKEEKRRCKQVSELLDRVTNMNKIYSLPMFIKAQNDGVKQPLDEELAEMKKRVNELEAKQWKTSLRILLVGKTGHGKSATGNTILGRKEFESELSLNSVTRICKKGIGEVQGKSVAVVDTPGLFDSTLSNEEVVEEIKKCISMAAPGPHAFIIVLSLQRFSEEEKQTVNLIRMMFGAEAAKYSIVLFTGGDHLKDKTLEDHIKTNNNKHVSRLIRDCGGRVHLFDNNTEDTTQVSELLQMIEEMIKSNRDNYFTNEMFEIQQKKKEMLKEKQTEKEALGAKYVGEHEQMKTMDNEEALKQGHENREEKQEEEEKQLKENQSREKEAKLQPAGHKRILYEMKNLKRKDTLTLMRLKWKMKLKRPEAIQKGEKEDKERKEKEDRDHVEMRNDCEKKKKETETKNDDEARRKAEEIDEVEAQHKKEIKELVDKHQNDTQKICIIL</sequence>
<dbReference type="PROSITE" id="PS51720">
    <property type="entry name" value="G_AIG1"/>
    <property type="match status" value="1"/>
</dbReference>
<dbReference type="GeneID" id="108271648"/>
<dbReference type="OrthoDB" id="8954335at2759"/>
<feature type="region of interest" description="Disordered" evidence="4">
    <location>
        <begin position="546"/>
        <end position="599"/>
    </location>
</feature>
<evidence type="ECO:0000256" key="4">
    <source>
        <dbReference type="SAM" id="MobiDB-lite"/>
    </source>
</evidence>
<keyword evidence="3" id="KW-0342">GTP-binding</keyword>
<reference evidence="6" key="1">
    <citation type="journal article" date="2016" name="Nat. Commun.">
        <title>The channel catfish genome sequence provides insights into the evolution of scale formation in teleosts.</title>
        <authorList>
            <person name="Liu Z."/>
            <person name="Liu S."/>
            <person name="Yao J."/>
            <person name="Bao L."/>
            <person name="Zhang J."/>
            <person name="Li Y."/>
            <person name="Jiang C."/>
            <person name="Sun L."/>
            <person name="Wang R."/>
            <person name="Zhang Y."/>
            <person name="Zhou T."/>
            <person name="Zeng Q."/>
            <person name="Fu Q."/>
            <person name="Gao S."/>
            <person name="Li N."/>
            <person name="Koren S."/>
            <person name="Jiang Y."/>
            <person name="Zimin A."/>
            <person name="Xu P."/>
            <person name="Phillippy A.M."/>
            <person name="Geng X."/>
            <person name="Song L."/>
            <person name="Sun F."/>
            <person name="Li C."/>
            <person name="Wang X."/>
            <person name="Chen A."/>
            <person name="Jin Y."/>
            <person name="Yuan Z."/>
            <person name="Yang Y."/>
            <person name="Tan S."/>
            <person name="Peatman E."/>
            <person name="Lu J."/>
            <person name="Qin Z."/>
            <person name="Dunham R."/>
            <person name="Li Z."/>
            <person name="Sonstegard T."/>
            <person name="Feng J."/>
            <person name="Danzmann R.G."/>
            <person name="Schroeder S."/>
            <person name="Scheffler B."/>
            <person name="Duke M.V."/>
            <person name="Ballard L."/>
            <person name="Kucuktas H."/>
            <person name="Kaltenboeck L."/>
            <person name="Liu H."/>
            <person name="Armbruster J."/>
            <person name="Xie Y."/>
            <person name="Kirby M.L."/>
            <person name="Tian Y."/>
            <person name="Flanagan M.E."/>
            <person name="Mu W."/>
            <person name="Waldbieser G.C."/>
        </authorList>
    </citation>
    <scope>NUCLEOTIDE SEQUENCE [LARGE SCALE GENOMIC DNA]</scope>
    <source>
        <strain evidence="6">SDA103</strain>
    </source>
</reference>
<dbReference type="SUPFAM" id="SSF52540">
    <property type="entry name" value="P-loop containing nucleoside triphosphate hydrolases"/>
    <property type="match status" value="1"/>
</dbReference>
<feature type="region of interest" description="Disordered" evidence="4">
    <location>
        <begin position="1"/>
        <end position="33"/>
    </location>
</feature>
<feature type="compositionally biased region" description="Basic and acidic residues" evidence="4">
    <location>
        <begin position="478"/>
        <end position="489"/>
    </location>
</feature>
<keyword evidence="2" id="KW-0547">Nucleotide-binding</keyword>
<name>A0A2D0RXD3_ICTPU</name>
<evidence type="ECO:0000256" key="2">
    <source>
        <dbReference type="ARBA" id="ARBA00022741"/>
    </source>
</evidence>
<comment type="similarity">
    <text evidence="1">Belongs to the TRAFAC class TrmE-Era-EngA-EngB-Septin-like GTPase superfamily. AIG1/Toc34/Toc159-like paraseptin GTPase family. IAN subfamily.</text>
</comment>
<feature type="region of interest" description="Disordered" evidence="4">
    <location>
        <begin position="478"/>
        <end position="511"/>
    </location>
</feature>
<dbReference type="STRING" id="7998.ENSIPUP00000005949"/>
<evidence type="ECO:0000256" key="1">
    <source>
        <dbReference type="ARBA" id="ARBA00008535"/>
    </source>
</evidence>